<keyword evidence="5" id="KW-0249">Electron transport</keyword>
<sequence length="221" mass="24895">VYQWEKGTFPNTRLRILAINCYHCQNPVCIKACPNGAIYKEEKYGAVLVDSDKCQGSRKCWLACPYGAPQYEGDESGLKMSKCDMCIDRLEQGLTPICVLSCSMRALEFGPLDELERKYGNVKRLEDMPKDSITKPAIVFKPSDSKKQVIPWDSERALELWQKRQPHEGKPLPDIFAEMSDVTNAPENIVGRSKLVLKAKTSQDTKPGIRESALLPLINTE</sequence>
<feature type="non-terminal residue" evidence="9">
    <location>
        <position position="221"/>
    </location>
</feature>
<reference evidence="9" key="1">
    <citation type="journal article" date="2014" name="Front. Microbiol.">
        <title>High frequency of phylogenetically diverse reductive dehalogenase-homologous genes in deep subseafloor sedimentary metagenomes.</title>
        <authorList>
            <person name="Kawai M."/>
            <person name="Futagami T."/>
            <person name="Toyoda A."/>
            <person name="Takaki Y."/>
            <person name="Nishi S."/>
            <person name="Hori S."/>
            <person name="Arai W."/>
            <person name="Tsubouchi T."/>
            <person name="Morono Y."/>
            <person name="Uchiyama I."/>
            <person name="Ito T."/>
            <person name="Fujiyama A."/>
            <person name="Inagaki F."/>
            <person name="Takami H."/>
        </authorList>
    </citation>
    <scope>NUCLEOTIDE SEQUENCE</scope>
    <source>
        <strain evidence="9">Expedition CK06-06</strain>
    </source>
</reference>
<keyword evidence="4" id="KW-0677">Repeat</keyword>
<feature type="domain" description="4Fe-4S ferredoxin-type" evidence="8">
    <location>
        <begin position="45"/>
        <end position="74"/>
    </location>
</feature>
<dbReference type="PANTHER" id="PTHR43177">
    <property type="entry name" value="PROTEIN NRFC"/>
    <property type="match status" value="1"/>
</dbReference>
<keyword evidence="1" id="KW-0813">Transport</keyword>
<name>X1L3H8_9ZZZZ</name>
<keyword evidence="2" id="KW-0004">4Fe-4S</keyword>
<keyword evidence="7" id="KW-0411">Iron-sulfur</keyword>
<protein>
    <recommendedName>
        <fullName evidence="8">4Fe-4S ferredoxin-type domain-containing protein</fullName>
    </recommendedName>
</protein>
<dbReference type="PROSITE" id="PS51379">
    <property type="entry name" value="4FE4S_FER_2"/>
    <property type="match status" value="2"/>
</dbReference>
<dbReference type="Gene3D" id="3.30.70.20">
    <property type="match status" value="2"/>
</dbReference>
<evidence type="ECO:0000256" key="1">
    <source>
        <dbReference type="ARBA" id="ARBA00022448"/>
    </source>
</evidence>
<keyword evidence="6" id="KW-0408">Iron</keyword>
<feature type="non-terminal residue" evidence="9">
    <location>
        <position position="1"/>
    </location>
</feature>
<keyword evidence="3" id="KW-0479">Metal-binding</keyword>
<evidence type="ECO:0000256" key="4">
    <source>
        <dbReference type="ARBA" id="ARBA00022737"/>
    </source>
</evidence>
<dbReference type="InterPro" id="IPR050954">
    <property type="entry name" value="ET_IronSulfur_Cluster-Binding"/>
</dbReference>
<comment type="caution">
    <text evidence="9">The sequence shown here is derived from an EMBL/GenBank/DDBJ whole genome shotgun (WGS) entry which is preliminary data.</text>
</comment>
<dbReference type="Pfam" id="PF13247">
    <property type="entry name" value="Fer4_11"/>
    <property type="match status" value="1"/>
</dbReference>
<evidence type="ECO:0000256" key="6">
    <source>
        <dbReference type="ARBA" id="ARBA00023004"/>
    </source>
</evidence>
<dbReference type="PANTHER" id="PTHR43177:SF5">
    <property type="entry name" value="ANAEROBIC DIMETHYL SULFOXIDE REDUCTASE CHAIN B-RELATED"/>
    <property type="match status" value="1"/>
</dbReference>
<evidence type="ECO:0000256" key="2">
    <source>
        <dbReference type="ARBA" id="ARBA00022485"/>
    </source>
</evidence>
<dbReference type="CDD" id="cd16371">
    <property type="entry name" value="DMSOR_beta_like"/>
    <property type="match status" value="1"/>
</dbReference>
<dbReference type="InterPro" id="IPR017896">
    <property type="entry name" value="4Fe4S_Fe-S-bd"/>
</dbReference>
<evidence type="ECO:0000259" key="8">
    <source>
        <dbReference type="PROSITE" id="PS51379"/>
    </source>
</evidence>
<organism evidence="9">
    <name type="scientific">marine sediment metagenome</name>
    <dbReference type="NCBI Taxonomy" id="412755"/>
    <lineage>
        <taxon>unclassified sequences</taxon>
        <taxon>metagenomes</taxon>
        <taxon>ecological metagenomes</taxon>
    </lineage>
</organism>
<evidence type="ECO:0000313" key="9">
    <source>
        <dbReference type="EMBL" id="GAH88748.1"/>
    </source>
</evidence>
<dbReference type="GO" id="GO:0046872">
    <property type="term" value="F:metal ion binding"/>
    <property type="evidence" value="ECO:0007669"/>
    <property type="project" value="UniProtKB-KW"/>
</dbReference>
<evidence type="ECO:0000256" key="5">
    <source>
        <dbReference type="ARBA" id="ARBA00022982"/>
    </source>
</evidence>
<evidence type="ECO:0000256" key="7">
    <source>
        <dbReference type="ARBA" id="ARBA00023014"/>
    </source>
</evidence>
<dbReference type="EMBL" id="BARU01041525">
    <property type="protein sequence ID" value="GAH88748.1"/>
    <property type="molecule type" value="Genomic_DNA"/>
</dbReference>
<dbReference type="GO" id="GO:0051539">
    <property type="term" value="F:4 iron, 4 sulfur cluster binding"/>
    <property type="evidence" value="ECO:0007669"/>
    <property type="project" value="UniProtKB-KW"/>
</dbReference>
<dbReference type="AlphaFoldDB" id="X1L3H8"/>
<proteinExistence type="predicted"/>
<evidence type="ECO:0000256" key="3">
    <source>
        <dbReference type="ARBA" id="ARBA00022723"/>
    </source>
</evidence>
<accession>X1L3H8</accession>
<feature type="domain" description="4Fe-4S ferredoxin-type" evidence="8">
    <location>
        <begin position="12"/>
        <end position="43"/>
    </location>
</feature>
<dbReference type="SUPFAM" id="SSF54862">
    <property type="entry name" value="4Fe-4S ferredoxins"/>
    <property type="match status" value="1"/>
</dbReference>
<gene>
    <name evidence="9" type="ORF">S03H2_64005</name>
</gene>